<protein>
    <submittedName>
        <fullName evidence="2">Uncharacterized protein</fullName>
    </submittedName>
</protein>
<evidence type="ECO:0000313" key="2">
    <source>
        <dbReference type="EMBL" id="KDB23306.1"/>
    </source>
</evidence>
<dbReference type="EMBL" id="AOKY01000311">
    <property type="protein sequence ID" value="KDB23306.1"/>
    <property type="molecule type" value="Genomic_DNA"/>
</dbReference>
<comment type="caution">
    <text evidence="2">The sequence shown here is derived from an EMBL/GenBank/DDBJ whole genome shotgun (WGS) entry which is preliminary data.</text>
</comment>
<accession>A0A059J605</accession>
<evidence type="ECO:0000256" key="1">
    <source>
        <dbReference type="SAM" id="Coils"/>
    </source>
</evidence>
<name>A0A059J605_TRIIM</name>
<proteinExistence type="predicted"/>
<evidence type="ECO:0000313" key="3">
    <source>
        <dbReference type="Proteomes" id="UP000024533"/>
    </source>
</evidence>
<keyword evidence="3" id="KW-1185">Reference proteome</keyword>
<dbReference type="HOGENOM" id="CLU_1705514_0_0_1"/>
<reference evidence="2 3" key="1">
    <citation type="submission" date="2014-02" db="EMBL/GenBank/DDBJ databases">
        <title>The Genome Sequence of Trichophyton interdigitale MR816.</title>
        <authorList>
            <consortium name="The Broad Institute Genomics Platform"/>
            <person name="Cuomo C.A."/>
            <person name="White T.C."/>
            <person name="Graser Y."/>
            <person name="Martinez-Rossi N."/>
            <person name="Heitman J."/>
            <person name="Young S.K."/>
            <person name="Zeng Q."/>
            <person name="Gargeya S."/>
            <person name="Abouelleil A."/>
            <person name="Alvarado L."/>
            <person name="Chapman S.B."/>
            <person name="Gainer-Dewar J."/>
            <person name="Goldberg J."/>
            <person name="Griggs A."/>
            <person name="Gujja S."/>
            <person name="Hansen M."/>
            <person name="Howarth C."/>
            <person name="Imamovic A."/>
            <person name="Larimer J."/>
            <person name="Martinez D."/>
            <person name="Murphy C."/>
            <person name="Pearson M.D."/>
            <person name="Persinoti G."/>
            <person name="Poon T."/>
            <person name="Priest M."/>
            <person name="Roberts A.D."/>
            <person name="Saif S."/>
            <person name="Shea T.D."/>
            <person name="Sykes S.N."/>
            <person name="Wortman J."/>
            <person name="Nusbaum C."/>
            <person name="Birren B."/>
        </authorList>
    </citation>
    <scope>NUCLEOTIDE SEQUENCE [LARGE SCALE GENOMIC DNA]</scope>
    <source>
        <strain evidence="2 3">MR816</strain>
    </source>
</reference>
<dbReference type="Proteomes" id="UP000024533">
    <property type="component" value="Unassembled WGS sequence"/>
</dbReference>
<dbReference type="AlphaFoldDB" id="A0A059J605"/>
<organism evidence="2 3">
    <name type="scientific">Trichophyton interdigitale (strain MR816)</name>
    <dbReference type="NCBI Taxonomy" id="1215338"/>
    <lineage>
        <taxon>Eukaryota</taxon>
        <taxon>Fungi</taxon>
        <taxon>Dikarya</taxon>
        <taxon>Ascomycota</taxon>
        <taxon>Pezizomycotina</taxon>
        <taxon>Eurotiomycetes</taxon>
        <taxon>Eurotiomycetidae</taxon>
        <taxon>Onygenales</taxon>
        <taxon>Arthrodermataceae</taxon>
        <taxon>Trichophyton</taxon>
    </lineage>
</organism>
<gene>
    <name evidence="2" type="ORF">H109_04827</name>
</gene>
<sequence>MNRTLFPKTVRRGSREADEVRGSAFRGTKRVYVSLSPLPVSVCLSRRFDWESRSSGPSQRVRTCYERRNSIAETRTKHRHAVRVLLEDGIEAEAKRKSIELAKKQKDEVEVEVERAASLLWYRIQVFVTDDSAAERWLLARMTSAAQKPCKEGGCCIVTYGK</sequence>
<feature type="coiled-coil region" evidence="1">
    <location>
        <begin position="92"/>
        <end position="119"/>
    </location>
</feature>
<dbReference type="OrthoDB" id="10605272at2759"/>
<keyword evidence="1" id="KW-0175">Coiled coil</keyword>